<dbReference type="AlphaFoldDB" id="A0A2P8CED4"/>
<dbReference type="Pfam" id="PF02517">
    <property type="entry name" value="Rce1-like"/>
    <property type="match status" value="1"/>
</dbReference>
<keyword evidence="4" id="KW-0378">Hydrolase</keyword>
<dbReference type="GO" id="GO:0080120">
    <property type="term" value="P:CAAX-box protein maturation"/>
    <property type="evidence" value="ECO:0007669"/>
    <property type="project" value="UniProtKB-ARBA"/>
</dbReference>
<feature type="transmembrane region" description="Helical" evidence="1">
    <location>
        <begin position="36"/>
        <end position="54"/>
    </location>
</feature>
<accession>A0A2P8CED4</accession>
<name>A0A2P8CED4_9BACT</name>
<keyword evidence="1" id="KW-0472">Membrane</keyword>
<evidence type="ECO:0000256" key="1">
    <source>
        <dbReference type="SAM" id="Phobius"/>
    </source>
</evidence>
<dbReference type="EMBL" id="PYGC01000004">
    <property type="protein sequence ID" value="PSK83338.1"/>
    <property type="molecule type" value="Genomic_DNA"/>
</dbReference>
<reference evidence="3 6" key="2">
    <citation type="submission" date="2019-10" db="EMBL/GenBank/DDBJ databases">
        <title>Prolixibacter strains distinguished by the presence of nitrate reductase genes were adept at nitrate-dependent anaerobic corrosion of metallic iron and carbon steel.</title>
        <authorList>
            <person name="Iino T."/>
            <person name="Shono N."/>
            <person name="Ito K."/>
            <person name="Nakamura R."/>
            <person name="Sueoka K."/>
            <person name="Harayama S."/>
            <person name="Ohkuma M."/>
        </authorList>
    </citation>
    <scope>NUCLEOTIDE SEQUENCE [LARGE SCALE GENOMIC DNA]</scope>
    <source>
        <strain evidence="3 6">MIC1-1</strain>
    </source>
</reference>
<keyword evidence="1" id="KW-0812">Transmembrane</keyword>
<dbReference type="RefSeq" id="WP_106542128.1">
    <property type="nucleotide sequence ID" value="NZ_BLAU01000001.1"/>
</dbReference>
<dbReference type="OrthoDB" id="9805801at2"/>
<reference evidence="4 5" key="1">
    <citation type="submission" date="2018-03" db="EMBL/GenBank/DDBJ databases">
        <title>Genomic Encyclopedia of Archaeal and Bacterial Type Strains, Phase II (KMG-II): from individual species to whole genera.</title>
        <authorList>
            <person name="Goeker M."/>
        </authorList>
    </citation>
    <scope>NUCLEOTIDE SEQUENCE [LARGE SCALE GENOMIC DNA]</scope>
    <source>
        <strain evidence="4 5">DSM 27267</strain>
    </source>
</reference>
<keyword evidence="6" id="KW-1185">Reference proteome</keyword>
<dbReference type="GO" id="GO:0004175">
    <property type="term" value="F:endopeptidase activity"/>
    <property type="evidence" value="ECO:0007669"/>
    <property type="project" value="UniProtKB-ARBA"/>
</dbReference>
<protein>
    <submittedName>
        <fullName evidence="4">CAAX prenyl protease-like protein</fullName>
    </submittedName>
</protein>
<evidence type="ECO:0000313" key="5">
    <source>
        <dbReference type="Proteomes" id="UP000240621"/>
    </source>
</evidence>
<feature type="domain" description="CAAX prenyl protease 2/Lysostaphin resistance protein A-like" evidence="2">
    <location>
        <begin position="109"/>
        <end position="199"/>
    </location>
</feature>
<dbReference type="InterPro" id="IPR003675">
    <property type="entry name" value="Rce1/LyrA-like_dom"/>
</dbReference>
<dbReference type="Proteomes" id="UP000240621">
    <property type="component" value="Unassembled WGS sequence"/>
</dbReference>
<evidence type="ECO:0000313" key="4">
    <source>
        <dbReference type="EMBL" id="PSK83338.1"/>
    </source>
</evidence>
<keyword evidence="1" id="KW-1133">Transmembrane helix</keyword>
<sequence>MRGFISFYRKRILRITEFLVIFLIVPILLFTKVIDVSFFPILLLGAIIFLIQLIRDPSFRLKRLWNWGKARKSIGRIFLYFVPVALLMTLVVYFWEPDHLFYLPRNHPWLWLGLLVSYPLFSVIPQNIAFRAFFVHRYRKLFQSNSTIILASAAMFAFGHIIFHNWLAVILTFIGGILFTKRYIETKSLVASVIEHSLYGVWLFTCGLGMFFTEQVV</sequence>
<feature type="transmembrane region" description="Helical" evidence="1">
    <location>
        <begin position="110"/>
        <end position="130"/>
    </location>
</feature>
<evidence type="ECO:0000313" key="6">
    <source>
        <dbReference type="Proteomes" id="UP000396862"/>
    </source>
</evidence>
<feature type="transmembrane region" description="Helical" evidence="1">
    <location>
        <begin position="166"/>
        <end position="184"/>
    </location>
</feature>
<dbReference type="Proteomes" id="UP000396862">
    <property type="component" value="Unassembled WGS sequence"/>
</dbReference>
<dbReference type="EMBL" id="BLAU01000001">
    <property type="protein sequence ID" value="GET21781.1"/>
    <property type="molecule type" value="Genomic_DNA"/>
</dbReference>
<organism evidence="4 5">
    <name type="scientific">Prolixibacter denitrificans</name>
    <dbReference type="NCBI Taxonomy" id="1541063"/>
    <lineage>
        <taxon>Bacteria</taxon>
        <taxon>Pseudomonadati</taxon>
        <taxon>Bacteroidota</taxon>
        <taxon>Bacteroidia</taxon>
        <taxon>Marinilabiliales</taxon>
        <taxon>Prolixibacteraceae</taxon>
        <taxon>Prolixibacter</taxon>
    </lineage>
</organism>
<keyword evidence="4" id="KW-0645">Protease</keyword>
<feature type="transmembrane region" description="Helical" evidence="1">
    <location>
        <begin position="12"/>
        <end position="30"/>
    </location>
</feature>
<proteinExistence type="predicted"/>
<gene>
    <name evidence="4" type="ORF">CLV93_104268</name>
    <name evidence="3" type="ORF">JCM18694_20270</name>
</gene>
<comment type="caution">
    <text evidence="4">The sequence shown here is derived from an EMBL/GenBank/DDBJ whole genome shotgun (WGS) entry which is preliminary data.</text>
</comment>
<dbReference type="GO" id="GO:0006508">
    <property type="term" value="P:proteolysis"/>
    <property type="evidence" value="ECO:0007669"/>
    <property type="project" value="UniProtKB-KW"/>
</dbReference>
<evidence type="ECO:0000313" key="3">
    <source>
        <dbReference type="EMBL" id="GET21781.1"/>
    </source>
</evidence>
<feature type="transmembrane region" description="Helical" evidence="1">
    <location>
        <begin position="196"/>
        <end position="213"/>
    </location>
</feature>
<evidence type="ECO:0000259" key="2">
    <source>
        <dbReference type="Pfam" id="PF02517"/>
    </source>
</evidence>
<feature type="transmembrane region" description="Helical" evidence="1">
    <location>
        <begin position="74"/>
        <end position="95"/>
    </location>
</feature>